<dbReference type="Proteomes" id="UP000671995">
    <property type="component" value="Chromosome"/>
</dbReference>
<dbReference type="RefSeq" id="WP_210116868.1">
    <property type="nucleotide sequence ID" value="NZ_CP054257.1"/>
</dbReference>
<reference evidence="2" key="2">
    <citation type="journal article" date="2021" name="Microbiol. Resour. Announc.">
        <title>Complete Genome Sequences of Three Human Oral Treponema parvum Isolates.</title>
        <authorList>
            <person name="Zeng H."/>
            <person name="Watt R.M."/>
        </authorList>
    </citation>
    <scope>NUCLEOTIDE SEQUENCE</scope>
    <source>
        <strain evidence="2">ATCC 700773</strain>
    </source>
</reference>
<evidence type="ECO:0000313" key="3">
    <source>
        <dbReference type="Proteomes" id="UP000671995"/>
    </source>
</evidence>
<organism evidence="2 3">
    <name type="scientific">Treponema parvum</name>
    <dbReference type="NCBI Taxonomy" id="138851"/>
    <lineage>
        <taxon>Bacteria</taxon>
        <taxon>Pseudomonadati</taxon>
        <taxon>Spirochaetota</taxon>
        <taxon>Spirochaetia</taxon>
        <taxon>Spirochaetales</taxon>
        <taxon>Treponemataceae</taxon>
        <taxon>Treponema</taxon>
    </lineage>
</organism>
<sequence>MLQFYFLSILLNLITGLVLIYADIFADDAGKSEKTSEKSGGKIKDLVSGTAFFSNKTFLLVVGILSAFTGVMKLLSVVRNDIPVIGDLLPSLAGLLGGFSVILAYYRMTSAEKISLPDIVEKVFVDGHKYIGVFCITAGLLHFIFPGVLFF</sequence>
<dbReference type="EMBL" id="CP054257">
    <property type="protein sequence ID" value="QTQ12155.1"/>
    <property type="molecule type" value="Genomic_DNA"/>
</dbReference>
<protein>
    <submittedName>
        <fullName evidence="2">Uncharacterized protein</fullName>
    </submittedName>
</protein>
<feature type="transmembrane region" description="Helical" evidence="1">
    <location>
        <begin position="130"/>
        <end position="150"/>
    </location>
</feature>
<feature type="transmembrane region" description="Helical" evidence="1">
    <location>
        <begin position="6"/>
        <end position="26"/>
    </location>
</feature>
<keyword evidence="1" id="KW-1133">Transmembrane helix</keyword>
<proteinExistence type="predicted"/>
<name>A0A975F061_9SPIR</name>
<dbReference type="AlphaFoldDB" id="A0A975F061"/>
<evidence type="ECO:0000256" key="1">
    <source>
        <dbReference type="SAM" id="Phobius"/>
    </source>
</evidence>
<keyword evidence="1" id="KW-0472">Membrane</keyword>
<evidence type="ECO:0000313" key="2">
    <source>
        <dbReference type="EMBL" id="QTQ12155.1"/>
    </source>
</evidence>
<feature type="transmembrane region" description="Helical" evidence="1">
    <location>
        <begin position="88"/>
        <end position="106"/>
    </location>
</feature>
<reference evidence="2" key="1">
    <citation type="submission" date="2020-05" db="EMBL/GenBank/DDBJ databases">
        <authorList>
            <person name="Zeng H."/>
            <person name="Chan Y.K."/>
            <person name="Watt R.M."/>
        </authorList>
    </citation>
    <scope>NUCLEOTIDE SEQUENCE</scope>
    <source>
        <strain evidence="2">ATCC 700773</strain>
    </source>
</reference>
<gene>
    <name evidence="2" type="ORF">HRI96_08075</name>
</gene>
<feature type="transmembrane region" description="Helical" evidence="1">
    <location>
        <begin position="46"/>
        <end position="68"/>
    </location>
</feature>
<keyword evidence="1" id="KW-0812">Transmembrane</keyword>
<accession>A0A975F061</accession>